<dbReference type="RefSeq" id="WP_156742533.1">
    <property type="nucleotide sequence ID" value="NZ_CACRYJ010000058.1"/>
</dbReference>
<evidence type="ECO:0000256" key="1">
    <source>
        <dbReference type="SAM" id="MobiDB-lite"/>
    </source>
</evidence>
<evidence type="ECO:0008006" key="4">
    <source>
        <dbReference type="Google" id="ProtNLM"/>
    </source>
</evidence>
<evidence type="ECO:0000313" key="3">
    <source>
        <dbReference type="Proteomes" id="UP000419743"/>
    </source>
</evidence>
<name>A0A7M4DP04_9MICO</name>
<feature type="region of interest" description="Disordered" evidence="1">
    <location>
        <begin position="25"/>
        <end position="64"/>
    </location>
</feature>
<dbReference type="EMBL" id="CACRYJ010000058">
    <property type="protein sequence ID" value="VZO39190.1"/>
    <property type="molecule type" value="Genomic_DNA"/>
</dbReference>
<protein>
    <recommendedName>
        <fullName evidence="4">DUF5302 domain-containing protein</fullName>
    </recommendedName>
</protein>
<dbReference type="Proteomes" id="UP000419743">
    <property type="component" value="Unassembled WGS sequence"/>
</dbReference>
<reference evidence="2 3" key="1">
    <citation type="submission" date="2019-11" db="EMBL/GenBank/DDBJ databases">
        <authorList>
            <person name="Criscuolo A."/>
        </authorList>
    </citation>
    <scope>NUCLEOTIDE SEQUENCE [LARGE SCALE GENOMIC DNA]</scope>
    <source>
        <strain evidence="2">CIP111667</strain>
    </source>
</reference>
<accession>A0A7M4DP04</accession>
<sequence length="64" mass="6981">MPDPTDAGPDEAALADSKAKMREALERKRDKEHMTAEGRRNTGSVHGSEVTGAEGKRVFRRKSG</sequence>
<feature type="compositionally biased region" description="Basic and acidic residues" evidence="1">
    <location>
        <begin position="25"/>
        <end position="40"/>
    </location>
</feature>
<evidence type="ECO:0000313" key="2">
    <source>
        <dbReference type="EMBL" id="VZO39190.1"/>
    </source>
</evidence>
<dbReference type="AlphaFoldDB" id="A0A7M4DP04"/>
<keyword evidence="3" id="KW-1185">Reference proteome</keyword>
<dbReference type="Pfam" id="PF17227">
    <property type="entry name" value="DUF5302"/>
    <property type="match status" value="1"/>
</dbReference>
<comment type="caution">
    <text evidence="2">The sequence shown here is derived from an EMBL/GenBank/DDBJ whole genome shotgun (WGS) entry which is preliminary data.</text>
</comment>
<gene>
    <name evidence="2" type="ORF">HALOF300_03885</name>
</gene>
<proteinExistence type="predicted"/>
<dbReference type="InterPro" id="IPR035172">
    <property type="entry name" value="DUF5302"/>
</dbReference>
<organism evidence="2 3">
    <name type="scientific">Occultella aeris</name>
    <dbReference type="NCBI Taxonomy" id="2761496"/>
    <lineage>
        <taxon>Bacteria</taxon>
        <taxon>Bacillati</taxon>
        <taxon>Actinomycetota</taxon>
        <taxon>Actinomycetes</taxon>
        <taxon>Micrococcales</taxon>
        <taxon>Ruaniaceae</taxon>
        <taxon>Occultella</taxon>
    </lineage>
</organism>